<dbReference type="PANTHER" id="PTHR45700">
    <property type="entry name" value="UBIQUITIN-PROTEIN LIGASE E3C"/>
    <property type="match status" value="1"/>
</dbReference>
<evidence type="ECO:0000256" key="1">
    <source>
        <dbReference type="ARBA" id="ARBA00000885"/>
    </source>
</evidence>
<keyword evidence="11" id="KW-1185">Reference proteome</keyword>
<dbReference type="Gramene" id="Psat07G0451000-T1">
    <property type="protein sequence ID" value="KAI5388877.1"/>
    <property type="gene ID" value="KIW84_074510"/>
</dbReference>
<comment type="catalytic activity">
    <reaction evidence="1">
        <text>S-ubiquitinyl-[E2 ubiquitin-conjugating enzyme]-L-cysteine + [acceptor protein]-L-lysine = [E2 ubiquitin-conjugating enzyme]-L-cysteine + N(6)-ubiquitinyl-[acceptor protein]-L-lysine.</text>
        <dbReference type="EC" id="2.3.2.26"/>
    </reaction>
</comment>
<dbReference type="Gene3D" id="1.10.10.1420">
    <property type="entry name" value="DNA replication factor Cdt1, C-terminal WH domain"/>
    <property type="match status" value="1"/>
</dbReference>
<dbReference type="AlphaFoldDB" id="A0A9D4VT04"/>
<feature type="region of interest" description="Disordered" evidence="8">
    <location>
        <begin position="70"/>
        <end position="171"/>
    </location>
</feature>
<keyword evidence="4" id="KW-0808">Transferase</keyword>
<dbReference type="InterPro" id="IPR056190">
    <property type="entry name" value="NOMO_5th"/>
</dbReference>
<evidence type="ECO:0000313" key="10">
    <source>
        <dbReference type="EMBL" id="KAI5388877.1"/>
    </source>
</evidence>
<evidence type="ECO:0000256" key="7">
    <source>
        <dbReference type="PROSITE-ProRule" id="PRU00104"/>
    </source>
</evidence>
<sequence length="1013" mass="113794">MFHQKTSQSELVSEAPNIEACSTINCSSICSTPSSVIPATPCKTIECTDGKGESVKSLEPMSTPLRYVSTPSRLMSATPALKPPKRHLMTPEDNSASSPDKLVKRPPSSRSSRSLKFYTPMKNENGAGSLSRSLKSDTPMENENGAGSLSRSLKSDTPMENENDSSRLSRSLKFDTPVKNVNVASSLSTDNDIFDILPDTLLHSIREKERMAIEERDPAISQAKKRKKIIASLPKLFNIIHMMFHSRNRSVITKEELVNTLISSHCDIVDRREVEEQLHLLLDLVPEWISEKLASSGDKLLAVIENARANDILKQTAFLIPFTSRVKIFTSQLAATRQRHGSHVVFTRNQFRIRRDHILEDAYNQMSQLSEDDLRGLIHVTFVNEFGVEEVGIDGGGIFKDFLENITRASFDVQYGLFKETTDHLLYPNPGSGMIHEQHLQFFHFLGTLLAKAMFEGILVDLPFATFFLSKLKQKHNYLNDLPSLDPELYQEELLPGGKNLRVTDENVITFIHLVANHRLNSQIRQQSSHFLRGFQQLIQKDWINMFNEHELQLLISGSLDSLNVDDLRQHTNYAGSYHSEHDVIEMFWEVLKGFSMENQKKFLKFVTGCSRGLLLGFIYLEPFFCIQRAGGNASEDALERLPTAVTCMNLLKLLPYRSKDQLESKLLSITDNQGYYKLDQVTSMHYTIEARKEHYKFRKLENYMVLPNMASIEDIIAVSYDICGLVRMVSSSQKATVALTHGPDNVKPQKKQTDGNGNFCFEVIPGEYRLSAIAATPDNAAGHMFAPSYIDVAIKSPALVNVRGAVVCKEECDPSVSVTIVRQVAKHNEARKTISLTSDCSEFLFSDVIPGKYRLEGYWVNVISTHDVNGYITQPDGSTVNLKIQKGSQHICVEFPGIHEFNFINSCIFFGSSYVKIDTSNLLPIHLKGEKHLIKGQINVHFGLHDALPEKIVADIYRDRANVADICQVMSVLNYSQPNRTNIPVTQLLPSHGKKSFEAKALQTVTNATSAL</sequence>
<dbReference type="InterPro" id="IPR056319">
    <property type="entry name" value="NOMO_7th"/>
</dbReference>
<comment type="similarity">
    <text evidence="2">Belongs to the Cdt1 family.</text>
</comment>
<dbReference type="CDD" id="cd08767">
    <property type="entry name" value="Cdt1_c"/>
    <property type="match status" value="1"/>
</dbReference>
<proteinExistence type="inferred from homology"/>
<dbReference type="Pfam" id="PF23141">
    <property type="entry name" value="Ig_NOMO"/>
    <property type="match status" value="1"/>
</dbReference>
<name>A0A9D4VT04_PEA</name>
<evidence type="ECO:0000313" key="11">
    <source>
        <dbReference type="Proteomes" id="UP001058974"/>
    </source>
</evidence>
<reference evidence="10 11" key="1">
    <citation type="journal article" date="2022" name="Nat. Genet.">
        <title>Improved pea reference genome and pan-genome highlight genomic features and evolutionary characteristics.</title>
        <authorList>
            <person name="Yang T."/>
            <person name="Liu R."/>
            <person name="Luo Y."/>
            <person name="Hu S."/>
            <person name="Wang D."/>
            <person name="Wang C."/>
            <person name="Pandey M.K."/>
            <person name="Ge S."/>
            <person name="Xu Q."/>
            <person name="Li N."/>
            <person name="Li G."/>
            <person name="Huang Y."/>
            <person name="Saxena R.K."/>
            <person name="Ji Y."/>
            <person name="Li M."/>
            <person name="Yan X."/>
            <person name="He Y."/>
            <person name="Liu Y."/>
            <person name="Wang X."/>
            <person name="Xiang C."/>
            <person name="Varshney R.K."/>
            <person name="Ding H."/>
            <person name="Gao S."/>
            <person name="Zong X."/>
        </authorList>
    </citation>
    <scope>NUCLEOTIDE SEQUENCE [LARGE SCALE GENOMIC DNA]</scope>
    <source>
        <strain evidence="10 11">cv. Zhongwan 6</strain>
    </source>
</reference>
<dbReference type="Proteomes" id="UP001058974">
    <property type="component" value="Chromosome 7"/>
</dbReference>
<feature type="compositionally biased region" description="Polar residues" evidence="8">
    <location>
        <begin position="139"/>
        <end position="152"/>
    </location>
</feature>
<evidence type="ECO:0000259" key="9">
    <source>
        <dbReference type="PROSITE" id="PS50237"/>
    </source>
</evidence>
<gene>
    <name evidence="10" type="ORF">KIW84_074510</name>
</gene>
<dbReference type="EC" id="2.3.2.26" evidence="3"/>
<dbReference type="Gene3D" id="3.90.1750.10">
    <property type="entry name" value="Hect, E3 ligase catalytic domains"/>
    <property type="match status" value="1"/>
</dbReference>
<dbReference type="Pfam" id="PF23194">
    <property type="entry name" value="NOMO_5th"/>
    <property type="match status" value="1"/>
</dbReference>
<keyword evidence="6" id="KW-0131">Cell cycle</keyword>
<dbReference type="SMART" id="SM00119">
    <property type="entry name" value="HECTc"/>
    <property type="match status" value="1"/>
</dbReference>
<accession>A0A9D4VT04</accession>
<protein>
    <recommendedName>
        <fullName evidence="3">HECT-type E3 ubiquitin transferase</fullName>
        <ecNumber evidence="3">2.3.2.26</ecNumber>
    </recommendedName>
</protein>
<dbReference type="GO" id="GO:0006511">
    <property type="term" value="P:ubiquitin-dependent protein catabolic process"/>
    <property type="evidence" value="ECO:0007669"/>
    <property type="project" value="TreeGrafter"/>
</dbReference>
<feature type="domain" description="HECT" evidence="9">
    <location>
        <begin position="370"/>
        <end position="680"/>
    </location>
</feature>
<dbReference type="CDD" id="cd00078">
    <property type="entry name" value="HECTc"/>
    <property type="match status" value="1"/>
</dbReference>
<dbReference type="Gene3D" id="3.30.2160.10">
    <property type="entry name" value="Hect, E3 ligase catalytic domain"/>
    <property type="match status" value="1"/>
</dbReference>
<evidence type="ECO:0000256" key="5">
    <source>
        <dbReference type="ARBA" id="ARBA00022786"/>
    </source>
</evidence>
<dbReference type="PANTHER" id="PTHR45700:SF6">
    <property type="entry name" value="E3 UBIQUITIN-PROTEIN LIGASE UPL6"/>
    <property type="match status" value="1"/>
</dbReference>
<dbReference type="PROSITE" id="PS50237">
    <property type="entry name" value="HECT"/>
    <property type="match status" value="1"/>
</dbReference>
<evidence type="ECO:0000256" key="2">
    <source>
        <dbReference type="ARBA" id="ARBA00008356"/>
    </source>
</evidence>
<dbReference type="Pfam" id="PF00632">
    <property type="entry name" value="HECT"/>
    <property type="match status" value="1"/>
</dbReference>
<dbReference type="EMBL" id="JAMSHJ010000007">
    <property type="protein sequence ID" value="KAI5388877.1"/>
    <property type="molecule type" value="Genomic_DNA"/>
</dbReference>
<dbReference type="InterPro" id="IPR038090">
    <property type="entry name" value="Cdt1_C_WH_dom_sf"/>
</dbReference>
<dbReference type="Gene3D" id="3.30.2410.10">
    <property type="entry name" value="Hect, E3 ligase catalytic domain"/>
    <property type="match status" value="1"/>
</dbReference>
<organism evidence="10 11">
    <name type="scientific">Pisum sativum</name>
    <name type="common">Garden pea</name>
    <name type="synonym">Lathyrus oleraceus</name>
    <dbReference type="NCBI Taxonomy" id="3888"/>
    <lineage>
        <taxon>Eukaryota</taxon>
        <taxon>Viridiplantae</taxon>
        <taxon>Streptophyta</taxon>
        <taxon>Embryophyta</taxon>
        <taxon>Tracheophyta</taxon>
        <taxon>Spermatophyta</taxon>
        <taxon>Magnoliopsida</taxon>
        <taxon>eudicotyledons</taxon>
        <taxon>Gunneridae</taxon>
        <taxon>Pentapetalae</taxon>
        <taxon>rosids</taxon>
        <taxon>fabids</taxon>
        <taxon>Fabales</taxon>
        <taxon>Fabaceae</taxon>
        <taxon>Papilionoideae</taxon>
        <taxon>50 kb inversion clade</taxon>
        <taxon>NPAAA clade</taxon>
        <taxon>Hologalegina</taxon>
        <taxon>IRL clade</taxon>
        <taxon>Fabeae</taxon>
        <taxon>Lathyrus</taxon>
    </lineage>
</organism>
<dbReference type="InterPro" id="IPR000569">
    <property type="entry name" value="HECT_dom"/>
</dbReference>
<feature type="active site" description="Glycyl thioester intermediate" evidence="7">
    <location>
        <position position="648"/>
    </location>
</feature>
<dbReference type="FunFam" id="3.30.2410.10:FF:000011">
    <property type="entry name" value="Putative Ubiquitin-protein ligase E3C"/>
    <property type="match status" value="1"/>
</dbReference>
<dbReference type="GO" id="GO:0061630">
    <property type="term" value="F:ubiquitin protein ligase activity"/>
    <property type="evidence" value="ECO:0007669"/>
    <property type="project" value="UniProtKB-EC"/>
</dbReference>
<keyword evidence="5 7" id="KW-0833">Ubl conjugation pathway</keyword>
<dbReference type="InterPro" id="IPR035983">
    <property type="entry name" value="Hect_E3_ubiquitin_ligase"/>
</dbReference>
<evidence type="ECO:0000256" key="8">
    <source>
        <dbReference type="SAM" id="MobiDB-lite"/>
    </source>
</evidence>
<evidence type="ECO:0000256" key="6">
    <source>
        <dbReference type="ARBA" id="ARBA00023306"/>
    </source>
</evidence>
<evidence type="ECO:0000256" key="4">
    <source>
        <dbReference type="ARBA" id="ARBA00022679"/>
    </source>
</evidence>
<dbReference type="GO" id="GO:0000209">
    <property type="term" value="P:protein polyubiquitination"/>
    <property type="evidence" value="ECO:0007669"/>
    <property type="project" value="InterPro"/>
</dbReference>
<feature type="compositionally biased region" description="Low complexity" evidence="8">
    <location>
        <begin position="105"/>
        <end position="114"/>
    </location>
</feature>
<dbReference type="SUPFAM" id="SSF56204">
    <property type="entry name" value="Hect, E3 ligase catalytic domain"/>
    <property type="match status" value="1"/>
</dbReference>
<evidence type="ECO:0000256" key="3">
    <source>
        <dbReference type="ARBA" id="ARBA00012485"/>
    </source>
</evidence>
<dbReference type="InterPro" id="IPR044611">
    <property type="entry name" value="E3A/B/C-like"/>
</dbReference>
<comment type="caution">
    <text evidence="10">The sequence shown here is derived from an EMBL/GenBank/DDBJ whole genome shotgun (WGS) entry which is preliminary data.</text>
</comment>
<dbReference type="InterPro" id="IPR032054">
    <property type="entry name" value="Cdt1_C"/>
</dbReference>
<dbReference type="Pfam" id="PF16679">
    <property type="entry name" value="CDT1_C"/>
    <property type="match status" value="1"/>
</dbReference>